<sequence length="147" mass="17252">MRGDRRSSSFRKEKPAGLSRALSWLSVSTLSRQSRRIFHSQNELHAVHHRHTHSYSHTHLHAADKDEGGDDDNWVYQPQHKITGFDRLGRVEQQREGERGEERRGEERRGEEGKKEENQERVKTRERNCCCCFLWLNGDLSEEPCSV</sequence>
<evidence type="ECO:0000313" key="2">
    <source>
        <dbReference type="Proteomes" id="UP000805704"/>
    </source>
</evidence>
<gene>
    <name evidence="1" type="primary">NHSL1.2</name>
    <name evidence="1" type="ORF">GBF38_006035</name>
</gene>
<comment type="caution">
    <text evidence="1">The sequence shown here is derived from an EMBL/GenBank/DDBJ whole genome shotgun (WGS) entry which is preliminary data.</text>
</comment>
<protein>
    <submittedName>
        <fullName evidence="1">NHS-like protein 1</fullName>
    </submittedName>
</protein>
<proteinExistence type="predicted"/>
<dbReference type="EMBL" id="CM024802">
    <property type="protein sequence ID" value="KAG8011303.1"/>
    <property type="molecule type" value="Genomic_DNA"/>
</dbReference>
<evidence type="ECO:0000313" key="1">
    <source>
        <dbReference type="EMBL" id="KAG8011303.1"/>
    </source>
</evidence>
<accession>A0ACB7FA22</accession>
<dbReference type="Proteomes" id="UP000805704">
    <property type="component" value="Chromosome 14"/>
</dbReference>
<keyword evidence="2" id="KW-1185">Reference proteome</keyword>
<name>A0ACB7FA22_NIBAL</name>
<reference evidence="1" key="1">
    <citation type="submission" date="2020-04" db="EMBL/GenBank/DDBJ databases">
        <title>A chromosome-scale assembly and high-density genetic map of the yellow drum (Nibea albiflora) genome.</title>
        <authorList>
            <person name="Xu D."/>
            <person name="Zhang W."/>
            <person name="Chen R."/>
            <person name="Tan P."/>
            <person name="Wang L."/>
            <person name="Song H."/>
            <person name="Tian L."/>
            <person name="Zhu Q."/>
            <person name="Wang B."/>
        </authorList>
    </citation>
    <scope>NUCLEOTIDE SEQUENCE</scope>
    <source>
        <strain evidence="1">ZJHYS-2018</strain>
    </source>
</reference>
<organism evidence="1 2">
    <name type="scientific">Nibea albiflora</name>
    <name type="common">Yellow drum</name>
    <name type="synonym">Corvina albiflora</name>
    <dbReference type="NCBI Taxonomy" id="240163"/>
    <lineage>
        <taxon>Eukaryota</taxon>
        <taxon>Metazoa</taxon>
        <taxon>Chordata</taxon>
        <taxon>Craniata</taxon>
        <taxon>Vertebrata</taxon>
        <taxon>Euteleostomi</taxon>
        <taxon>Actinopterygii</taxon>
        <taxon>Neopterygii</taxon>
        <taxon>Teleostei</taxon>
        <taxon>Neoteleostei</taxon>
        <taxon>Acanthomorphata</taxon>
        <taxon>Eupercaria</taxon>
        <taxon>Sciaenidae</taxon>
        <taxon>Nibea</taxon>
    </lineage>
</organism>